<evidence type="ECO:0000313" key="2">
    <source>
        <dbReference type="Proteomes" id="UP000094969"/>
    </source>
</evidence>
<dbReference type="EMBL" id="CP017147">
    <property type="protein sequence ID" value="AOO79336.1"/>
    <property type="molecule type" value="Genomic_DNA"/>
</dbReference>
<proteinExistence type="predicted"/>
<organism evidence="1 2">
    <name type="scientific">Bosea vaviloviae</name>
    <dbReference type="NCBI Taxonomy" id="1526658"/>
    <lineage>
        <taxon>Bacteria</taxon>
        <taxon>Pseudomonadati</taxon>
        <taxon>Pseudomonadota</taxon>
        <taxon>Alphaproteobacteria</taxon>
        <taxon>Hyphomicrobiales</taxon>
        <taxon>Boseaceae</taxon>
        <taxon>Bosea</taxon>
    </lineage>
</organism>
<dbReference type="KEGG" id="bvv:BHK69_01425"/>
<sequence length="90" mass="9291">MRFGLFGKGAADKAVASEAATRIKADVRDLLGLPEDAVIAVNEILCADPACPGTETVILVMNPGAKTRAFKAQMAMSELTCEALAIVLAG</sequence>
<dbReference type="Proteomes" id="UP000094969">
    <property type="component" value="Chromosome"/>
</dbReference>
<reference evidence="1 2" key="1">
    <citation type="journal article" date="2015" name="Antonie Van Leeuwenhoek">
        <title>Bosea vaviloviae sp. nov., a new species of slow-growing rhizobia isolated from nodules of the relict species Vavilovia formosa (Stev.) Fed.</title>
        <authorList>
            <person name="Safronova V.I."/>
            <person name="Kuznetsova I.G."/>
            <person name="Sazanova A.L."/>
            <person name="Kimeklis A.K."/>
            <person name="Belimov A.A."/>
            <person name="Andronov E.E."/>
            <person name="Pinaev A.G."/>
            <person name="Chizhevskaya E.P."/>
            <person name="Pukhaev A.R."/>
            <person name="Popov K.P."/>
            <person name="Willems A."/>
            <person name="Tikhonovich I.A."/>
        </authorList>
    </citation>
    <scope>NUCLEOTIDE SEQUENCE [LARGE SCALE GENOMIC DNA]</scope>
    <source>
        <strain evidence="1 2">Vaf18</strain>
    </source>
</reference>
<dbReference type="OrthoDB" id="7067390at2"/>
<keyword evidence="2" id="KW-1185">Reference proteome</keyword>
<dbReference type="AlphaFoldDB" id="A0A1D7TW63"/>
<dbReference type="STRING" id="1526658.BHK69_01425"/>
<accession>A0A1D7TW63</accession>
<name>A0A1D7TW63_9HYPH</name>
<evidence type="ECO:0000313" key="1">
    <source>
        <dbReference type="EMBL" id="AOO79336.1"/>
    </source>
</evidence>
<gene>
    <name evidence="1" type="ORF">BHK69_01425</name>
</gene>
<protein>
    <submittedName>
        <fullName evidence="1">Uncharacterized protein</fullName>
    </submittedName>
</protein>